<dbReference type="CDD" id="cd02136">
    <property type="entry name" value="PnbA_NfnB-like"/>
    <property type="match status" value="1"/>
</dbReference>
<gene>
    <name evidence="7" type="ORF">DKW60_23455</name>
</gene>
<feature type="domain" description="Nitroreductase" evidence="6">
    <location>
        <begin position="10"/>
        <end position="198"/>
    </location>
</feature>
<keyword evidence="4" id="KW-0288">FMN</keyword>
<sequence>MIVQLTEALTQRRSIRAYQDKAAEPELIREIFTLAQQAPSNCNSQPWHVSVVSGEARDKLEAALIERVSNGQKPVSAFKPYDIGFVGDFKERQISCAVELWNAVGIAREDREARTELFLDNWRFFGAPHVAFISMPLNMGEGNALDVGIYLQTLMLLMVDRGLACCPQGALALYPEPVFEIAQVPDDHGLLCGVSFGYADMEADKNKLKMPRLSVDECVTFID</sequence>
<comment type="similarity">
    <text evidence="2">Belongs to the nitroreductase family.</text>
</comment>
<evidence type="ECO:0000256" key="4">
    <source>
        <dbReference type="ARBA" id="ARBA00022643"/>
    </source>
</evidence>
<dbReference type="EMBL" id="QGKM01000143">
    <property type="protein sequence ID" value="PWQ91999.1"/>
    <property type="molecule type" value="Genomic_DNA"/>
</dbReference>
<name>A0A317C0U8_9GAMM</name>
<dbReference type="Gene3D" id="3.40.109.10">
    <property type="entry name" value="NADH Oxidase"/>
    <property type="match status" value="1"/>
</dbReference>
<organism evidence="7 8">
    <name type="scientific">Leucothrix pacifica</name>
    <dbReference type="NCBI Taxonomy" id="1247513"/>
    <lineage>
        <taxon>Bacteria</taxon>
        <taxon>Pseudomonadati</taxon>
        <taxon>Pseudomonadota</taxon>
        <taxon>Gammaproteobacteria</taxon>
        <taxon>Thiotrichales</taxon>
        <taxon>Thiotrichaceae</taxon>
        <taxon>Leucothrix</taxon>
    </lineage>
</organism>
<evidence type="ECO:0000256" key="3">
    <source>
        <dbReference type="ARBA" id="ARBA00022630"/>
    </source>
</evidence>
<protein>
    <recommendedName>
        <fullName evidence="6">Nitroreductase domain-containing protein</fullName>
    </recommendedName>
</protein>
<dbReference type="GO" id="GO:0016491">
    <property type="term" value="F:oxidoreductase activity"/>
    <property type="evidence" value="ECO:0007669"/>
    <property type="project" value="UniProtKB-KW"/>
</dbReference>
<keyword evidence="3" id="KW-0285">Flavoprotein</keyword>
<dbReference type="SUPFAM" id="SSF55469">
    <property type="entry name" value="FMN-dependent nitroreductase-like"/>
    <property type="match status" value="1"/>
</dbReference>
<evidence type="ECO:0000259" key="6">
    <source>
        <dbReference type="Pfam" id="PF00881"/>
    </source>
</evidence>
<evidence type="ECO:0000256" key="5">
    <source>
        <dbReference type="ARBA" id="ARBA00023002"/>
    </source>
</evidence>
<dbReference type="InterPro" id="IPR029479">
    <property type="entry name" value="Nitroreductase"/>
</dbReference>
<keyword evidence="5" id="KW-0560">Oxidoreductase</keyword>
<evidence type="ECO:0000313" key="8">
    <source>
        <dbReference type="Proteomes" id="UP000245539"/>
    </source>
</evidence>
<evidence type="ECO:0000256" key="2">
    <source>
        <dbReference type="ARBA" id="ARBA00007118"/>
    </source>
</evidence>
<dbReference type="Proteomes" id="UP000245539">
    <property type="component" value="Unassembled WGS sequence"/>
</dbReference>
<keyword evidence="8" id="KW-1185">Reference proteome</keyword>
<reference evidence="7 8" key="1">
    <citation type="submission" date="2018-05" db="EMBL/GenBank/DDBJ databases">
        <title>Leucothrix arctica sp. nov., isolated from Arctic seawater.</title>
        <authorList>
            <person name="Choi A."/>
            <person name="Baek K."/>
        </authorList>
    </citation>
    <scope>NUCLEOTIDE SEQUENCE [LARGE SCALE GENOMIC DNA]</scope>
    <source>
        <strain evidence="7 8">JCM 18388</strain>
    </source>
</reference>
<proteinExistence type="inferred from homology"/>
<evidence type="ECO:0000256" key="1">
    <source>
        <dbReference type="ARBA" id="ARBA00001917"/>
    </source>
</evidence>
<accession>A0A317C0U8</accession>
<dbReference type="Pfam" id="PF00881">
    <property type="entry name" value="Nitroreductase"/>
    <property type="match status" value="1"/>
</dbReference>
<comment type="caution">
    <text evidence="7">The sequence shown here is derived from an EMBL/GenBank/DDBJ whole genome shotgun (WGS) entry which is preliminary data.</text>
</comment>
<dbReference type="PANTHER" id="PTHR43673:SF2">
    <property type="entry name" value="NITROREDUCTASE"/>
    <property type="match status" value="1"/>
</dbReference>
<dbReference type="InterPro" id="IPR000415">
    <property type="entry name" value="Nitroreductase-like"/>
</dbReference>
<dbReference type="PANTHER" id="PTHR43673">
    <property type="entry name" value="NAD(P)H NITROREDUCTASE YDGI-RELATED"/>
    <property type="match status" value="1"/>
</dbReference>
<comment type="cofactor">
    <cofactor evidence="1">
        <name>FMN</name>
        <dbReference type="ChEBI" id="CHEBI:58210"/>
    </cofactor>
</comment>
<dbReference type="OrthoDB" id="9784375at2"/>
<dbReference type="AlphaFoldDB" id="A0A317C0U8"/>
<evidence type="ECO:0000313" key="7">
    <source>
        <dbReference type="EMBL" id="PWQ91999.1"/>
    </source>
</evidence>